<sequence>MDRIIFMVLRNIYRAPFWFYRVVKMGREDAACTEQERYGYIRRMVEEINRTGRVTIRVQGRENLPEQDGFILFPNHQGLFDALALIEASPHPFGVVIKKEAAGIILVKQVVRALRGIAIDREDMKDSVKMIRQVAEEVKAGRNYVIFAEGTRSRRGNELLPFKGGTFKSAVKARCPIVPVALIDSYRPFDERGIARREVQVHFLPPLYPDQYIDMKTNQIADLVHDQIQEKINQNIP</sequence>
<dbReference type="PANTHER" id="PTHR10434:SF11">
    <property type="entry name" value="1-ACYL-SN-GLYCEROL-3-PHOSPHATE ACYLTRANSFERASE"/>
    <property type="match status" value="1"/>
</dbReference>
<accession>A0A9D1W699</accession>
<dbReference type="GO" id="GO:0006654">
    <property type="term" value="P:phosphatidic acid biosynthetic process"/>
    <property type="evidence" value="ECO:0007669"/>
    <property type="project" value="TreeGrafter"/>
</dbReference>
<dbReference type="GO" id="GO:0003841">
    <property type="term" value="F:1-acylglycerol-3-phosphate O-acyltransferase activity"/>
    <property type="evidence" value="ECO:0007669"/>
    <property type="project" value="TreeGrafter"/>
</dbReference>
<reference evidence="4" key="1">
    <citation type="journal article" date="2021" name="PeerJ">
        <title>Extensive microbial diversity within the chicken gut microbiome revealed by metagenomics and culture.</title>
        <authorList>
            <person name="Gilroy R."/>
            <person name="Ravi A."/>
            <person name="Getino M."/>
            <person name="Pursley I."/>
            <person name="Horton D.L."/>
            <person name="Alikhan N.F."/>
            <person name="Baker D."/>
            <person name="Gharbi K."/>
            <person name="Hall N."/>
            <person name="Watson M."/>
            <person name="Adriaenssens E.M."/>
            <person name="Foster-Nyarko E."/>
            <person name="Jarju S."/>
            <person name="Secka A."/>
            <person name="Antonio M."/>
            <person name="Oren A."/>
            <person name="Chaudhuri R.R."/>
            <person name="La Ragione R."/>
            <person name="Hildebrand F."/>
            <person name="Pallen M.J."/>
        </authorList>
    </citation>
    <scope>NUCLEOTIDE SEQUENCE</scope>
    <source>
        <strain evidence="4">ChiGjej4B4-12881</strain>
    </source>
</reference>
<dbReference type="CDD" id="cd07989">
    <property type="entry name" value="LPLAT_AGPAT-like"/>
    <property type="match status" value="1"/>
</dbReference>
<dbReference type="AlphaFoldDB" id="A0A9D1W699"/>
<reference evidence="4" key="2">
    <citation type="submission" date="2021-04" db="EMBL/GenBank/DDBJ databases">
        <authorList>
            <person name="Gilroy R."/>
        </authorList>
    </citation>
    <scope>NUCLEOTIDE SEQUENCE</scope>
    <source>
        <strain evidence="4">ChiGjej4B4-12881</strain>
    </source>
</reference>
<evidence type="ECO:0000313" key="5">
    <source>
        <dbReference type="Proteomes" id="UP000886780"/>
    </source>
</evidence>
<evidence type="ECO:0000256" key="2">
    <source>
        <dbReference type="ARBA" id="ARBA00023315"/>
    </source>
</evidence>
<dbReference type="Pfam" id="PF01553">
    <property type="entry name" value="Acyltransferase"/>
    <property type="match status" value="1"/>
</dbReference>
<dbReference type="SMART" id="SM00563">
    <property type="entry name" value="PlsC"/>
    <property type="match status" value="1"/>
</dbReference>
<name>A0A9D1W699_9FIRM</name>
<dbReference type="PANTHER" id="PTHR10434">
    <property type="entry name" value="1-ACYL-SN-GLYCEROL-3-PHOSPHATE ACYLTRANSFERASE"/>
    <property type="match status" value="1"/>
</dbReference>
<dbReference type="Proteomes" id="UP000886780">
    <property type="component" value="Unassembled WGS sequence"/>
</dbReference>
<comment type="caution">
    <text evidence="4">The sequence shown here is derived from an EMBL/GenBank/DDBJ whole genome shotgun (WGS) entry which is preliminary data.</text>
</comment>
<keyword evidence="1" id="KW-0808">Transferase</keyword>
<proteinExistence type="predicted"/>
<dbReference type="InterPro" id="IPR002123">
    <property type="entry name" value="Plipid/glycerol_acylTrfase"/>
</dbReference>
<keyword evidence="2 4" id="KW-0012">Acyltransferase</keyword>
<dbReference type="SUPFAM" id="SSF69593">
    <property type="entry name" value="Glycerol-3-phosphate (1)-acyltransferase"/>
    <property type="match status" value="1"/>
</dbReference>
<dbReference type="EMBL" id="DXEU01000186">
    <property type="protein sequence ID" value="HIX53175.1"/>
    <property type="molecule type" value="Genomic_DNA"/>
</dbReference>
<gene>
    <name evidence="4" type="ORF">IAA28_10280</name>
</gene>
<protein>
    <submittedName>
        <fullName evidence="4">1-acyl-sn-glycerol-3-phosphate acyltransferase</fullName>
    </submittedName>
</protein>
<feature type="domain" description="Phospholipid/glycerol acyltransferase" evidence="3">
    <location>
        <begin position="70"/>
        <end position="185"/>
    </location>
</feature>
<evidence type="ECO:0000259" key="3">
    <source>
        <dbReference type="SMART" id="SM00563"/>
    </source>
</evidence>
<evidence type="ECO:0000256" key="1">
    <source>
        <dbReference type="ARBA" id="ARBA00022679"/>
    </source>
</evidence>
<organism evidence="4 5">
    <name type="scientific">Candidatus Lachnoclostridium stercoripullorum</name>
    <dbReference type="NCBI Taxonomy" id="2838635"/>
    <lineage>
        <taxon>Bacteria</taxon>
        <taxon>Bacillati</taxon>
        <taxon>Bacillota</taxon>
        <taxon>Clostridia</taxon>
        <taxon>Lachnospirales</taxon>
        <taxon>Lachnospiraceae</taxon>
    </lineage>
</organism>
<evidence type="ECO:0000313" key="4">
    <source>
        <dbReference type="EMBL" id="HIX53175.1"/>
    </source>
</evidence>